<keyword evidence="3 7" id="KW-0479">Metal-binding</keyword>
<sequence>MKAVVYEGPNQIDIEQVEDPRIEQPTDAIVKITSTAICGSDLHMYEGRTAAEPGIVFGHENMGVVTEVGSGVETVRAGDRVSLPFNIACGFCRNCLAGRTGFCLTVNPGFAGGAYGYVGMGPYKGGQAEYLRVPFADFNCLQLPRGEQHEDDFAMLADIFPTGYHSTELAGVSPGDTVAVYGAGPVGLMAAYSSILRGASQVFVVDKVPDRLRLAEEIGAVPIDFTQGSAPEQIQERTLGGTDRGIDAVGYQATVPEGEEQPSVVLNDLIETVRATGSLGVVGLYLPNDPGGPSEDAKKGRLLVDVGRFFEKGLRMGTGQANVKAYNRQLRDLIIAGRARPSFVVSQRRPLEEAADAYARFDRREEGYTKVLLKP</sequence>
<dbReference type="InterPro" id="IPR013154">
    <property type="entry name" value="ADH-like_N"/>
</dbReference>
<dbReference type="STRING" id="882083.SacmaDRAFT_3638"/>
<evidence type="ECO:0000256" key="4">
    <source>
        <dbReference type="ARBA" id="ARBA00022833"/>
    </source>
</evidence>
<dbReference type="Pfam" id="PF00107">
    <property type="entry name" value="ADH_zinc_N"/>
    <property type="match status" value="1"/>
</dbReference>
<dbReference type="OrthoDB" id="241504at2"/>
<proteinExistence type="inferred from homology"/>
<dbReference type="Pfam" id="PF08240">
    <property type="entry name" value="ADH_N"/>
    <property type="match status" value="1"/>
</dbReference>
<comment type="cofactor">
    <cofactor evidence="1 7">
        <name>Zn(2+)</name>
        <dbReference type="ChEBI" id="CHEBI:29105"/>
    </cofactor>
</comment>
<dbReference type="PANTHER" id="PTHR42813:SF3">
    <property type="entry name" value="GLUTATHIONE-INDEPENDENT FORMALDEHYDE DEHYDROGENASE"/>
    <property type="match status" value="1"/>
</dbReference>
<gene>
    <name evidence="10" type="ORF">SacmaDRAFT_3638</name>
</gene>
<dbReference type="InterPro" id="IPR002328">
    <property type="entry name" value="ADH_Zn_CS"/>
</dbReference>
<dbReference type="Proteomes" id="UP000004926">
    <property type="component" value="Chromosome"/>
</dbReference>
<evidence type="ECO:0000256" key="3">
    <source>
        <dbReference type="ARBA" id="ARBA00022723"/>
    </source>
</evidence>
<dbReference type="Gene3D" id="3.90.180.10">
    <property type="entry name" value="Medium-chain alcohol dehydrogenases, catalytic domain"/>
    <property type="match status" value="1"/>
</dbReference>
<feature type="domain" description="Alcohol dehydrogenase-like N-terminal" evidence="9">
    <location>
        <begin position="25"/>
        <end position="143"/>
    </location>
</feature>
<dbReference type="Gene3D" id="3.40.50.720">
    <property type="entry name" value="NAD(P)-binding Rossmann-like Domain"/>
    <property type="match status" value="1"/>
</dbReference>
<evidence type="ECO:0000256" key="5">
    <source>
        <dbReference type="ARBA" id="ARBA00023002"/>
    </source>
</evidence>
<name>H5WYY0_9PSEU</name>
<evidence type="ECO:0000313" key="10">
    <source>
        <dbReference type="EMBL" id="EHR51852.1"/>
    </source>
</evidence>
<dbReference type="InterPro" id="IPR013149">
    <property type="entry name" value="ADH-like_C"/>
</dbReference>
<dbReference type="RefSeq" id="WP_009155234.1">
    <property type="nucleotide sequence ID" value="NZ_CM001439.1"/>
</dbReference>
<accession>H5WYY0</accession>
<dbReference type="SUPFAM" id="SSF50129">
    <property type="entry name" value="GroES-like"/>
    <property type="match status" value="1"/>
</dbReference>
<dbReference type="InterPro" id="IPR036291">
    <property type="entry name" value="NAD(P)-bd_dom_sf"/>
</dbReference>
<dbReference type="GO" id="GO:0008270">
    <property type="term" value="F:zinc ion binding"/>
    <property type="evidence" value="ECO:0007669"/>
    <property type="project" value="InterPro"/>
</dbReference>
<organism evidence="10 11">
    <name type="scientific">Saccharomonospora marina XMU15</name>
    <dbReference type="NCBI Taxonomy" id="882083"/>
    <lineage>
        <taxon>Bacteria</taxon>
        <taxon>Bacillati</taxon>
        <taxon>Actinomycetota</taxon>
        <taxon>Actinomycetes</taxon>
        <taxon>Pseudonocardiales</taxon>
        <taxon>Pseudonocardiaceae</taxon>
        <taxon>Saccharomonospora</taxon>
    </lineage>
</organism>
<keyword evidence="5" id="KW-0560">Oxidoreductase</keyword>
<dbReference type="HOGENOM" id="CLU_026673_11_3_11"/>
<reference evidence="10 11" key="1">
    <citation type="journal article" date="2012" name="Stand. Genomic Sci.">
        <title>Genome sequence of the ocean sediment bacterium Saccharomonospora marina type strain (XMU15(T)).</title>
        <authorList>
            <person name="Klenk H.P."/>
            <person name="Lu M."/>
            <person name="Lucas S."/>
            <person name="Lapidus A."/>
            <person name="Copeland A."/>
            <person name="Pitluck S."/>
            <person name="Goodwin L.A."/>
            <person name="Han C."/>
            <person name="Tapia R."/>
            <person name="Brambilla E.M."/>
            <person name="Potter G."/>
            <person name="Land M."/>
            <person name="Ivanova N."/>
            <person name="Rohde M."/>
            <person name="Goker M."/>
            <person name="Detter J.C."/>
            <person name="Li W.J."/>
            <person name="Kyrpides N.C."/>
            <person name="Woyke T."/>
        </authorList>
    </citation>
    <scope>NUCLEOTIDE SEQUENCE [LARGE SCALE GENOMIC DNA]</scope>
    <source>
        <strain evidence="10 11">XMU15</strain>
    </source>
</reference>
<protein>
    <submittedName>
        <fullName evidence="10">Theronine dehydrogenase-like Zn-dependent dehydrogenase</fullName>
    </submittedName>
</protein>
<feature type="domain" description="Alcohol dehydrogenase-like C-terminal" evidence="8">
    <location>
        <begin position="185"/>
        <end position="257"/>
    </location>
</feature>
<comment type="similarity">
    <text evidence="2 7">Belongs to the zinc-containing alcohol dehydrogenase family.</text>
</comment>
<dbReference type="GO" id="GO:0016491">
    <property type="term" value="F:oxidoreductase activity"/>
    <property type="evidence" value="ECO:0007669"/>
    <property type="project" value="UniProtKB-KW"/>
</dbReference>
<dbReference type="PANTHER" id="PTHR42813">
    <property type="entry name" value="ZINC-TYPE ALCOHOL DEHYDROGENASE-LIKE"/>
    <property type="match status" value="1"/>
</dbReference>
<dbReference type="SUPFAM" id="SSF51735">
    <property type="entry name" value="NAD(P)-binding Rossmann-fold domains"/>
    <property type="match status" value="1"/>
</dbReference>
<keyword evidence="6" id="KW-0520">NAD</keyword>
<evidence type="ECO:0000256" key="1">
    <source>
        <dbReference type="ARBA" id="ARBA00001947"/>
    </source>
</evidence>
<evidence type="ECO:0000259" key="9">
    <source>
        <dbReference type="Pfam" id="PF08240"/>
    </source>
</evidence>
<evidence type="ECO:0000256" key="2">
    <source>
        <dbReference type="ARBA" id="ARBA00008072"/>
    </source>
</evidence>
<evidence type="ECO:0000259" key="8">
    <source>
        <dbReference type="Pfam" id="PF00107"/>
    </source>
</evidence>
<evidence type="ECO:0000256" key="7">
    <source>
        <dbReference type="RuleBase" id="RU361277"/>
    </source>
</evidence>
<evidence type="ECO:0000313" key="11">
    <source>
        <dbReference type="Proteomes" id="UP000004926"/>
    </source>
</evidence>
<dbReference type="PROSITE" id="PS00059">
    <property type="entry name" value="ADH_ZINC"/>
    <property type="match status" value="1"/>
</dbReference>
<evidence type="ECO:0000256" key="6">
    <source>
        <dbReference type="ARBA" id="ARBA00023027"/>
    </source>
</evidence>
<dbReference type="eggNOG" id="COG1063">
    <property type="taxonomic scope" value="Bacteria"/>
</dbReference>
<dbReference type="EMBL" id="CM001439">
    <property type="protein sequence ID" value="EHR51852.1"/>
    <property type="molecule type" value="Genomic_DNA"/>
</dbReference>
<dbReference type="AlphaFoldDB" id="H5WYY0"/>
<keyword evidence="11" id="KW-1185">Reference proteome</keyword>
<dbReference type="CDD" id="cd08282">
    <property type="entry name" value="PFDH_like"/>
    <property type="match status" value="1"/>
</dbReference>
<dbReference type="InterPro" id="IPR011032">
    <property type="entry name" value="GroES-like_sf"/>
</dbReference>
<keyword evidence="4 7" id="KW-0862">Zinc</keyword>